<reference evidence="2 3" key="1">
    <citation type="journal article" date="2009" name="J. Bacteriol.">
        <title>Genome sequence of the emerging pathogen Helicobacter canadensis.</title>
        <authorList>
            <person name="Loman N.J."/>
            <person name="Snyder L.A."/>
            <person name="Linton J.D."/>
            <person name="Langdon R."/>
            <person name="Lawson A.J."/>
            <person name="Weinstock G.M."/>
            <person name="Wren B.W."/>
            <person name="Pallen M.J."/>
        </authorList>
    </citation>
    <scope>NUCLEOTIDE SEQUENCE [LARGE SCALE GENOMIC DNA]</scope>
    <source>
        <strain evidence="2 3">MIT 98-5491</strain>
    </source>
</reference>
<proteinExistence type="predicted"/>
<evidence type="ECO:0000313" key="3">
    <source>
        <dbReference type="Proteomes" id="UP000007032"/>
    </source>
</evidence>
<dbReference type="Proteomes" id="UP000007032">
    <property type="component" value="Chromosome"/>
</dbReference>
<keyword evidence="3" id="KW-1185">Reference proteome</keyword>
<evidence type="ECO:0000313" key="2">
    <source>
        <dbReference type="EMBL" id="EES88841.1"/>
    </source>
</evidence>
<dbReference type="eggNOG" id="COG1216">
    <property type="taxonomic scope" value="Bacteria"/>
</dbReference>
<organism evidence="2 3">
    <name type="scientific">Helicobacter canadensis MIT 98-5491</name>
    <dbReference type="NCBI Taxonomy" id="537970"/>
    <lineage>
        <taxon>Bacteria</taxon>
        <taxon>Pseudomonadati</taxon>
        <taxon>Campylobacterota</taxon>
        <taxon>Epsilonproteobacteria</taxon>
        <taxon>Campylobacterales</taxon>
        <taxon>Helicobacteraceae</taxon>
        <taxon>Helicobacter</taxon>
    </lineage>
</organism>
<keyword evidence="1" id="KW-0175">Coiled coil</keyword>
<sequence>MSENLNVVCIGNCDLYPTRGFVGGLRESGAKVVSYSESWNAIHSVLYHIERVENQDTFHNSDLIVLGIGGQSNNRDWIPLYKILYKKLWKFNKKIVVCIWLHSYLNELEKFHHVQCETYGFNLIDTVRYCKEKGIFDFYAGYYDFRHPFYSFMSGISKRIIREYEKLQYPKQLSNVIDDADFKIVSFVEFVNEDAIKKVHTYTHYESIYVLQNGQEVKIPSKYEGYTLIGIHTFNGAVYNFVQGKLFTTFILKNKSKKALVHTIRYNYVTPINSKYFIIDNETFLERMFDETIEKSQSIFNKCAAEDANLGLIALLLIKDNKCLENHEIDYDENFKLSSKYDFSYLLDFLIECKKFIEDYNKRQDPIKLGPLQTQLQEKDQIIQTKNQELTSKTKELTQTKNQLDSAKIQLNSTKKELDFTKQQLDSKTKELISLPIKKQTLEIKNLEQDNLLKQIQIQEAKQDLINKQLHTKQLEKELGYKSNVLKELELKNQELIQTKNQLDSTKKELELKNKQLESANKILSSNPNTSHFIQNTSNFKGKLSYLNTLTTAKSRIHNHLSYKLGQAMIENSKSLLGYIRMPYVLSYIKDKHKQEQQQYQEAIKKNPNLKLPNLESYPDYKESLKEKECFTYKLGEAFIKADKTWYKGGYVKLWFEVRRLKEERK</sequence>
<feature type="coiled-coil region" evidence="1">
    <location>
        <begin position="383"/>
        <end position="527"/>
    </location>
</feature>
<dbReference type="EMBL" id="CM000776">
    <property type="protein sequence ID" value="EES88841.1"/>
    <property type="molecule type" value="Genomic_DNA"/>
</dbReference>
<accession>C5ZV27</accession>
<name>C5ZV27_9HELI</name>
<dbReference type="AlphaFoldDB" id="C5ZV27"/>
<dbReference type="HOGENOM" id="CLU_036060_0_0_7"/>
<evidence type="ECO:0000256" key="1">
    <source>
        <dbReference type="SAM" id="Coils"/>
    </source>
</evidence>
<keyword evidence="2" id="KW-0808">Transferase</keyword>
<gene>
    <name evidence="2" type="ORF">HCAN_0118</name>
</gene>
<dbReference type="STRING" id="537970.HCAN_0118"/>
<protein>
    <submittedName>
        <fullName evidence="2">Sugar transferase</fullName>
    </submittedName>
</protein>
<dbReference type="RefSeq" id="WP_006656683.1">
    <property type="nucleotide sequence ID" value="NZ_CM000776.2"/>
</dbReference>
<dbReference type="GO" id="GO:0016740">
    <property type="term" value="F:transferase activity"/>
    <property type="evidence" value="ECO:0007669"/>
    <property type="project" value="UniProtKB-KW"/>
</dbReference>